<proteinExistence type="predicted"/>
<dbReference type="InterPro" id="IPR029261">
    <property type="entry name" value="Transposase_Znf"/>
</dbReference>
<dbReference type="PANTHER" id="PTHR33498">
    <property type="entry name" value="TRANSPOSASE FOR INSERTION SEQUENCE ELEMENT IS1557"/>
    <property type="match status" value="1"/>
</dbReference>
<protein>
    <submittedName>
        <fullName evidence="3">ISL3 family transposase</fullName>
    </submittedName>
</protein>
<dbReference type="Pfam" id="PF14690">
    <property type="entry name" value="Zn_ribbon_ISL3"/>
    <property type="match status" value="1"/>
</dbReference>
<evidence type="ECO:0000313" key="3">
    <source>
        <dbReference type="EMBL" id="KAB1083963.1"/>
    </source>
</evidence>
<feature type="domain" description="Transposase IS204/IS1001/IS1096/IS1165 DDE" evidence="1">
    <location>
        <begin position="161"/>
        <end position="259"/>
    </location>
</feature>
<dbReference type="InterPro" id="IPR047951">
    <property type="entry name" value="Transpos_ISL3"/>
</dbReference>
<comment type="caution">
    <text evidence="3">The sequence shown here is derived from an EMBL/GenBank/DDBJ whole genome shotgun (WGS) entry which is preliminary data.</text>
</comment>
<evidence type="ECO:0000259" key="1">
    <source>
        <dbReference type="Pfam" id="PF01610"/>
    </source>
</evidence>
<evidence type="ECO:0000313" key="4">
    <source>
        <dbReference type="Proteomes" id="UP000386575"/>
    </source>
</evidence>
<feature type="domain" description="Transposase IS204/IS1001/IS1096/IS1165 zinc-finger" evidence="2">
    <location>
        <begin position="42"/>
        <end position="83"/>
    </location>
</feature>
<sequence>MSRSIEVAKRILPLIPSSLVVDHVQQSTDAISIDCRFRSARTKCPDCRKASHRVHSHYQRHLSDLPWQGRSVTINLDVRRLHCGNEKCRRRIFAENVGDVTWRYSQRTSRLEDVHRSIGVALGGEAGMRLVARLGMPLSADTILRIARARSPENCEVPRILGVDDWAWRRGQRYGTILVNLETNNVVDLLPDREKDTLSGWLSDHPGVEVIARDRAGAYARGAREGAPEAQQVADRWHLLRNCFDALQNVVERRYRIIRDVGKALMSNHPAKAADLMILAGLPRCVRSVQDHIARR</sequence>
<dbReference type="PANTHER" id="PTHR33498:SF1">
    <property type="entry name" value="TRANSPOSASE FOR INSERTION SEQUENCE ELEMENT IS1557"/>
    <property type="match status" value="1"/>
</dbReference>
<evidence type="ECO:0000259" key="2">
    <source>
        <dbReference type="Pfam" id="PF14690"/>
    </source>
</evidence>
<dbReference type="InterPro" id="IPR002560">
    <property type="entry name" value="Transposase_DDE"/>
</dbReference>
<dbReference type="EMBL" id="VZUL01000003">
    <property type="protein sequence ID" value="KAB1083963.1"/>
    <property type="molecule type" value="Genomic_DNA"/>
</dbReference>
<dbReference type="Pfam" id="PF01610">
    <property type="entry name" value="DDE_Tnp_ISL3"/>
    <property type="match status" value="1"/>
</dbReference>
<dbReference type="NCBIfam" id="NF033550">
    <property type="entry name" value="transpos_ISL3"/>
    <property type="match status" value="1"/>
</dbReference>
<name>A0A6A1TIY5_NEOGA</name>
<reference evidence="3 4" key="1">
    <citation type="submission" date="2019-09" db="EMBL/GenBank/DDBJ databases">
        <title>Genome sequencing of Ng87 strain.</title>
        <authorList>
            <person name="Karasev E.S."/>
            <person name="Andronov E."/>
        </authorList>
    </citation>
    <scope>NUCLEOTIDE SEQUENCE [LARGE SCALE GENOMIC DNA]</scope>
    <source>
        <strain evidence="3 4">Ng87</strain>
    </source>
</reference>
<dbReference type="AlphaFoldDB" id="A0A6A1TIY5"/>
<gene>
    <name evidence="3" type="ORF">F4V91_31710</name>
</gene>
<accession>A0A6A1TIY5</accession>
<dbReference type="Proteomes" id="UP000386575">
    <property type="component" value="Unassembled WGS sequence"/>
</dbReference>
<organism evidence="3 4">
    <name type="scientific">Neorhizobium galegae</name>
    <name type="common">Rhizobium galegae</name>
    <dbReference type="NCBI Taxonomy" id="399"/>
    <lineage>
        <taxon>Bacteria</taxon>
        <taxon>Pseudomonadati</taxon>
        <taxon>Pseudomonadota</taxon>
        <taxon>Alphaproteobacteria</taxon>
        <taxon>Hyphomicrobiales</taxon>
        <taxon>Rhizobiaceae</taxon>
        <taxon>Rhizobium/Agrobacterium group</taxon>
        <taxon>Neorhizobium</taxon>
    </lineage>
</organism>